<dbReference type="Gene3D" id="3.30.300.30">
    <property type="match status" value="1"/>
</dbReference>
<proteinExistence type="predicted"/>
<dbReference type="PANTHER" id="PTHR45527">
    <property type="entry name" value="NONRIBOSOMAL PEPTIDE SYNTHETASE"/>
    <property type="match status" value="1"/>
</dbReference>
<accession>A0ABN0QMD1</accession>
<reference evidence="2 3" key="1">
    <citation type="submission" date="2014-01" db="EMBL/GenBank/DDBJ databases">
        <authorList>
            <person name="Dobos K."/>
            <person name="Lenaerts A."/>
            <person name="Ordway D."/>
            <person name="DeGroote M.A."/>
            <person name="Parker T."/>
            <person name="Sizemore C."/>
            <person name="Tallon L.J."/>
            <person name="Sadzewicz L.K."/>
            <person name="Sengamalay N."/>
            <person name="Fraser C.M."/>
            <person name="Hine E."/>
            <person name="Shefchek K.A."/>
            <person name="Das S.P."/>
            <person name="Tettelin H."/>
        </authorList>
    </citation>
    <scope>NUCLEOTIDE SEQUENCE [LARGE SCALE GENOMIC DNA]</scope>
    <source>
        <strain evidence="2 3">Harvey</strain>
    </source>
</reference>
<keyword evidence="3" id="KW-1185">Reference proteome</keyword>
<dbReference type="InterPro" id="IPR025110">
    <property type="entry name" value="AMP-bd_C"/>
</dbReference>
<sequence>MRQRADGTVEFLGRLDRQLKVHGVRIEPGEIERALCGHPGVQHAVVDVRERAPGQKALIGYVVAGTPNKILDPESVLDHVRDKLPTTMVPAALVLLDSLPRTPSGKVDLAALPSASFDDAGPAPGRCQRT</sequence>
<comment type="caution">
    <text evidence="2">The sequence shown here is derived from an EMBL/GenBank/DDBJ whole genome shotgun (WGS) entry which is preliminary data.</text>
</comment>
<feature type="domain" description="AMP-binding enzyme C-terminal" evidence="1">
    <location>
        <begin position="30"/>
        <end position="106"/>
    </location>
</feature>
<gene>
    <name evidence="2" type="ORF">I551_7741</name>
</gene>
<dbReference type="Pfam" id="PF13193">
    <property type="entry name" value="AMP-binding_C"/>
    <property type="match status" value="1"/>
</dbReference>
<organism evidence="2 3">
    <name type="scientific">Mycobacterium ulcerans str. Harvey</name>
    <dbReference type="NCBI Taxonomy" id="1299332"/>
    <lineage>
        <taxon>Bacteria</taxon>
        <taxon>Bacillati</taxon>
        <taxon>Actinomycetota</taxon>
        <taxon>Actinomycetes</taxon>
        <taxon>Mycobacteriales</taxon>
        <taxon>Mycobacteriaceae</taxon>
        <taxon>Mycobacterium</taxon>
        <taxon>Mycobacterium ulcerans group</taxon>
    </lineage>
</organism>
<evidence type="ECO:0000259" key="1">
    <source>
        <dbReference type="Pfam" id="PF13193"/>
    </source>
</evidence>
<dbReference type="SUPFAM" id="SSF56801">
    <property type="entry name" value="Acetyl-CoA synthetase-like"/>
    <property type="match status" value="1"/>
</dbReference>
<dbReference type="EMBL" id="JAOL01000188">
    <property type="protein sequence ID" value="EUA85839.1"/>
    <property type="molecule type" value="Genomic_DNA"/>
</dbReference>
<name>A0ABN0QMD1_MYCUL</name>
<evidence type="ECO:0000313" key="2">
    <source>
        <dbReference type="EMBL" id="EUA85839.1"/>
    </source>
</evidence>
<protein>
    <submittedName>
        <fullName evidence="2">AMP-binding enzyme family protein</fullName>
    </submittedName>
</protein>
<dbReference type="InterPro" id="IPR045851">
    <property type="entry name" value="AMP-bd_C_sf"/>
</dbReference>
<evidence type="ECO:0000313" key="3">
    <source>
        <dbReference type="Proteomes" id="UP000020681"/>
    </source>
</evidence>
<dbReference type="PANTHER" id="PTHR45527:SF1">
    <property type="entry name" value="FATTY ACID SYNTHASE"/>
    <property type="match status" value="1"/>
</dbReference>
<dbReference type="Proteomes" id="UP000020681">
    <property type="component" value="Unassembled WGS sequence"/>
</dbReference>